<protein>
    <recommendedName>
        <fullName evidence="1">Peptidase M60 domain-containing protein</fullName>
    </recommendedName>
</protein>
<dbReference type="InterPro" id="IPR015919">
    <property type="entry name" value="Cadherin-like_sf"/>
</dbReference>
<dbReference type="Pfam" id="PF18642">
    <property type="entry name" value="IMPa_helical"/>
    <property type="match status" value="1"/>
</dbReference>
<gene>
    <name evidence="2" type="ORF">HGP28_16725</name>
</gene>
<dbReference type="InterPro" id="IPR041549">
    <property type="entry name" value="IMPa_helical"/>
</dbReference>
<accession>A0A7X8TTG9</accession>
<dbReference type="GO" id="GO:0005509">
    <property type="term" value="F:calcium ion binding"/>
    <property type="evidence" value="ECO:0007669"/>
    <property type="project" value="InterPro"/>
</dbReference>
<dbReference type="InterPro" id="IPR013783">
    <property type="entry name" value="Ig-like_fold"/>
</dbReference>
<dbReference type="InterPro" id="IPR031161">
    <property type="entry name" value="Peptidase_M60_dom"/>
</dbReference>
<organism evidence="2 3">
    <name type="scientific">Vibrio agarilyticus</name>
    <dbReference type="NCBI Taxonomy" id="2726741"/>
    <lineage>
        <taxon>Bacteria</taxon>
        <taxon>Pseudomonadati</taxon>
        <taxon>Pseudomonadota</taxon>
        <taxon>Gammaproteobacteria</taxon>
        <taxon>Vibrionales</taxon>
        <taxon>Vibrionaceae</taxon>
        <taxon>Vibrio</taxon>
    </lineage>
</organism>
<dbReference type="SUPFAM" id="SSF49313">
    <property type="entry name" value="Cadherin-like"/>
    <property type="match status" value="3"/>
</dbReference>
<dbReference type="SMART" id="SM01276">
    <property type="entry name" value="M60-like"/>
    <property type="match status" value="1"/>
</dbReference>
<dbReference type="RefSeq" id="WP_168837602.1">
    <property type="nucleotide sequence ID" value="NZ_JABAIK010000022.1"/>
</dbReference>
<dbReference type="GO" id="GO:0016020">
    <property type="term" value="C:membrane"/>
    <property type="evidence" value="ECO:0007669"/>
    <property type="project" value="InterPro"/>
</dbReference>
<feature type="domain" description="Peptidase M60" evidence="1">
    <location>
        <begin position="808"/>
        <end position="1184"/>
    </location>
</feature>
<comment type="caution">
    <text evidence="2">The sequence shown here is derived from an EMBL/GenBank/DDBJ whole genome shotgun (WGS) entry which is preliminary data.</text>
</comment>
<dbReference type="Gene3D" id="1.10.390.30">
    <property type="entry name" value="Peptidase M60, enhancin-like domain 3"/>
    <property type="match status" value="1"/>
</dbReference>
<name>A0A7X8TTG9_9VIBR</name>
<proteinExistence type="predicted"/>
<keyword evidence="3" id="KW-1185">Reference proteome</keyword>
<evidence type="ECO:0000313" key="2">
    <source>
        <dbReference type="EMBL" id="NLS14509.1"/>
    </source>
</evidence>
<reference evidence="2 3" key="1">
    <citation type="submission" date="2020-04" db="EMBL/GenBank/DDBJ databases">
        <title>Vibrio sp. SM6, a novel species isolated from seawater.</title>
        <authorList>
            <person name="Wang X."/>
        </authorList>
    </citation>
    <scope>NUCLEOTIDE SEQUENCE [LARGE SCALE GENOMIC DNA]</scope>
    <source>
        <strain evidence="2 3">SM6</strain>
    </source>
</reference>
<evidence type="ECO:0000313" key="3">
    <source>
        <dbReference type="Proteomes" id="UP000535589"/>
    </source>
</evidence>
<dbReference type="Proteomes" id="UP000535589">
    <property type="component" value="Unassembled WGS sequence"/>
</dbReference>
<dbReference type="EMBL" id="JABAIK010000022">
    <property type="protein sequence ID" value="NLS14509.1"/>
    <property type="molecule type" value="Genomic_DNA"/>
</dbReference>
<dbReference type="Pfam" id="PF17963">
    <property type="entry name" value="Big_9"/>
    <property type="match status" value="3"/>
</dbReference>
<dbReference type="Gene3D" id="2.60.120.1250">
    <property type="entry name" value="Peptidase M60, enhancin-like domain 1"/>
    <property type="match status" value="1"/>
</dbReference>
<dbReference type="NCBIfam" id="NF038322">
    <property type="entry name" value="ImpA_fam_HExGH"/>
    <property type="match status" value="1"/>
</dbReference>
<dbReference type="InterPro" id="IPR042279">
    <property type="entry name" value="Pep_M60_3"/>
</dbReference>
<dbReference type="Gene3D" id="2.60.40.10">
    <property type="entry name" value="Immunoglobulins"/>
    <property type="match status" value="3"/>
</dbReference>
<sequence length="1342" mass="148221">MKKIIFLPAILLVNGCFDSESYTTTPLNSAPIIETITPITVLVDSTITNTINASDLDGDPLTYTLVNQPSWASLSGNQLTLTPNRSNAGQHQFQITVSDGSLTATSPISVQVALPMTPIDPDAVNHAPVIEPIASITAVAERSLTSTINASDLDGDPLTYALVNQPSWASLSGNQLTLTPNRSNAGQHQFQISVSDGSLTATSPISVQVALPMTPVDPDAVNHAPVIEPVAPITASAHSPTHTEIRASDADGDALTYQLIDHPEWVTLEGSTLVATPSWEHEGQHTFAISVSDGSLSDQTPITLDVIATRHRVSTSVNGEGAISPTEREVVEGLNATFTLTPNASHQLVSVQGCGGVLNGLEYHVTNVITDCQIEAQFEHNAKVALQTGDHNQASLEELTHYGQTLFNHIGVSHQALLEQLYHGISVPLTWDPTHDSAYARNLRPSQTFAALNSTNNGAGEPSKEGLVFAGSEGNQKYAYLGANLFVHNRTGPLDQFGKNLLGWLSNKPLNDVKAQLSIVTAHLSSASDSYWFQHNEQLKIWLDENLSGQYHTHPARECDGTALLGCLQTQQPDILILSHRDSGTTYAEIEPAITYAKQQGIAVMLVNYSRGEYSELLAPLIDDMGLVIHNNYWSKHKIANFDTQAPYIFPTELSNASQLLVRLATGEFEPSSLEPCNLNFLLCTEAPFVEVFKAGADWYRTSAIYADGLGVDPFADDAFSPLKIGLLIADKFRQQIDYPIHFDEQQEWQQALFADWVVSYTRANNQAQPDLGEYIIDKALVTKGNMAHYAYPELTSERQQVSVPYSGQWTSTGWYALPGQKVTITRHDNSDSQAYVKLHYARDKTNRVFENNIYRAPIELTTERLKIPAQGSVTFSTPYGAPIYIKISNGDMQVDISATGIAKHPAVLDFGDPAQLTNFERILNETEIPHVDLKNAGAEQHLRRDRFMGALGEAYPTVADLLRGIKTDHIGNLYTLAGYKLPGQSLVETLPSDVSSICTGLFGDDCVDDTLHVRTNIQHANYDQNAQCGFGCAGNPWDSGTNITPTGWLDNHELGHNLQTHRLNVAFAEERNKNQWHKYEGRATENSVNIFPYYVLWKSHYIRDGKTTTIKDSHMNHKDVFNVVMSDILNLTDSSGSRVLFDRSCTVYPDGISRFVAPWQSNAYAVHNSYRMGFYIQLLLQIEQFEIAGKPLDMGYHIYTLMYLHDRIFGKYAKTEALWNEHRTKLGFSLFDYTNAGVYGEGKNITSMPGNDFMLVALSFYTQKDWRPYFDMFGLHYTDLAAQQVTLHAGENAIQMGMYVLEEDLPPRELSKGVDWLPLNFSDTTTLWPRNGSSPADCLTH</sequence>
<dbReference type="PROSITE" id="PS51723">
    <property type="entry name" value="PEPTIDASE_M60"/>
    <property type="match status" value="1"/>
</dbReference>
<evidence type="ECO:0000259" key="1">
    <source>
        <dbReference type="PROSITE" id="PS51723"/>
    </source>
</evidence>